<proteinExistence type="predicted"/>
<organism evidence="1 2">
    <name type="scientific">Durusdinium trenchii</name>
    <dbReference type="NCBI Taxonomy" id="1381693"/>
    <lineage>
        <taxon>Eukaryota</taxon>
        <taxon>Sar</taxon>
        <taxon>Alveolata</taxon>
        <taxon>Dinophyceae</taxon>
        <taxon>Suessiales</taxon>
        <taxon>Symbiodiniaceae</taxon>
        <taxon>Durusdinium</taxon>
    </lineage>
</organism>
<protein>
    <submittedName>
        <fullName evidence="1">Uncharacterized protein</fullName>
    </submittedName>
</protein>
<name>A0ABP0JFN0_9DINO</name>
<sequence>MAHAVEAVDATAQAPKRRRLRRLYQEEEDATMAVDEVKEANPRSTGEADGADSSRETEQKPKRPHRPYLEKRSGIQNITWNRVCWAWEVGFPIFEQRGKKKNGYTTRQFALKKYMKDGHTESEADAAALEAAKAFRAEQVQKGVLKESKPMDSNFLNKVLGVTWWKAAGKWRVQVTVPTSRKRISGGFFTDKAAAEKKALEIAEAHGVKRTVTAVGSLADLAVIQPKVPYPNVTWSQLGQCWVAQCDVGGSRQIFRVKPESLSEAELEASHAKAVAWKKEREKQKEEEKQEKERKKTEQEPAEPSAPAPAAKPRQGRQKDGQCKSKKSKKSKDTFQDSLQNLQTFLEKNGVLPWHKSPDKSERLLGCFVQKLRTMQKEGTLSAEGLQQVNSCCPLWKEHGEAHRVVPVVRMDDMDQPDGQDSHSTRRHFLAARAALQVAACKSSDERRALLQTMRKKFHPDKNVGNEDEVRLTFDFIQSMWKKEFGGNRRA</sequence>
<reference evidence="1 2" key="1">
    <citation type="submission" date="2024-02" db="EMBL/GenBank/DDBJ databases">
        <authorList>
            <person name="Chen Y."/>
            <person name="Shah S."/>
            <person name="Dougan E. K."/>
            <person name="Thang M."/>
            <person name="Chan C."/>
        </authorList>
    </citation>
    <scope>NUCLEOTIDE SEQUENCE [LARGE SCALE GENOMIC DNA]</scope>
</reference>
<keyword evidence="2" id="KW-1185">Reference proteome</keyword>
<dbReference type="Gene3D" id="1.20.5.2050">
    <property type="match status" value="1"/>
</dbReference>
<accession>A0ABP0JFN0</accession>
<gene>
    <name evidence="1" type="ORF">SCF082_LOCUS11806</name>
</gene>
<evidence type="ECO:0000313" key="1">
    <source>
        <dbReference type="EMBL" id="CAK9013157.1"/>
    </source>
</evidence>
<evidence type="ECO:0000313" key="2">
    <source>
        <dbReference type="Proteomes" id="UP001642464"/>
    </source>
</evidence>
<comment type="caution">
    <text evidence="1">The sequence shown here is derived from an EMBL/GenBank/DDBJ whole genome shotgun (WGS) entry which is preliminary data.</text>
</comment>
<dbReference type="Proteomes" id="UP001642464">
    <property type="component" value="Unassembled WGS sequence"/>
</dbReference>
<dbReference type="EMBL" id="CAXAMM010007058">
    <property type="protein sequence ID" value="CAK9013157.1"/>
    <property type="molecule type" value="Genomic_DNA"/>
</dbReference>